<dbReference type="Pfam" id="PF01339">
    <property type="entry name" value="CheB_methylest"/>
    <property type="match status" value="1"/>
</dbReference>
<dbReference type="SUPFAM" id="SSF52738">
    <property type="entry name" value="Methylesterase CheB, C-terminal domain"/>
    <property type="match status" value="1"/>
</dbReference>
<dbReference type="KEGG" id="thes:FHQ07_05390"/>
<feature type="domain" description="CheB-type methylesterase" evidence="5">
    <location>
        <begin position="161"/>
        <end position="327"/>
    </location>
</feature>
<dbReference type="RefSeq" id="WP_139715842.1">
    <property type="nucleotide sequence ID" value="NZ_CP040871.1"/>
</dbReference>
<evidence type="ECO:0000256" key="4">
    <source>
        <dbReference type="PROSITE-ProRule" id="PRU00050"/>
    </source>
</evidence>
<dbReference type="EC" id="3.1.1.61" evidence="2"/>
<dbReference type="GO" id="GO:0005737">
    <property type="term" value="C:cytoplasm"/>
    <property type="evidence" value="ECO:0007669"/>
    <property type="project" value="InterPro"/>
</dbReference>
<dbReference type="GO" id="GO:0006935">
    <property type="term" value="P:chemotaxis"/>
    <property type="evidence" value="ECO:0007669"/>
    <property type="project" value="InterPro"/>
</dbReference>
<dbReference type="InterPro" id="IPR000673">
    <property type="entry name" value="Sig_transdc_resp-reg_Me-estase"/>
</dbReference>
<dbReference type="GO" id="GO:0008984">
    <property type="term" value="F:protein-glutamate methylesterase activity"/>
    <property type="evidence" value="ECO:0007669"/>
    <property type="project" value="UniProtKB-EC"/>
</dbReference>
<dbReference type="AlphaFoldDB" id="A0A5B7ZNV0"/>
<evidence type="ECO:0000313" key="7">
    <source>
        <dbReference type="Proteomes" id="UP000308149"/>
    </source>
</evidence>
<keyword evidence="7" id="KW-1185">Reference proteome</keyword>
<dbReference type="EMBL" id="CP040871">
    <property type="protein sequence ID" value="QDA56790.1"/>
    <property type="molecule type" value="Genomic_DNA"/>
</dbReference>
<evidence type="ECO:0000256" key="1">
    <source>
        <dbReference type="ARBA" id="ARBA00022801"/>
    </source>
</evidence>
<dbReference type="PANTHER" id="PTHR42872">
    <property type="entry name" value="PROTEIN-GLUTAMATE METHYLESTERASE/PROTEIN-GLUTAMINE GLUTAMINASE"/>
    <property type="match status" value="1"/>
</dbReference>
<name>A0A5B7ZNV0_9GAMM</name>
<dbReference type="InterPro" id="IPR035909">
    <property type="entry name" value="CheB_C"/>
</dbReference>
<accession>A0A5B7ZNV0</accession>
<gene>
    <name evidence="6" type="ORF">FHQ07_05390</name>
</gene>
<evidence type="ECO:0000259" key="5">
    <source>
        <dbReference type="PROSITE" id="PS50122"/>
    </source>
</evidence>
<dbReference type="PANTHER" id="PTHR42872:SF6">
    <property type="entry name" value="PROTEIN-GLUTAMATE METHYLESTERASE_PROTEIN-GLUTAMINE GLUTAMINASE"/>
    <property type="match status" value="1"/>
</dbReference>
<dbReference type="OrthoDB" id="9793421at2"/>
<proteinExistence type="predicted"/>
<keyword evidence="1" id="KW-0378">Hydrolase</keyword>
<reference evidence="6 7" key="1">
    <citation type="submission" date="2019-06" db="EMBL/GenBank/DDBJ databases">
        <title>Thermomonas aquatica sp. nov., isolated from an industrial wastewater treatment plant.</title>
        <authorList>
            <person name="Jeon J.H."/>
            <person name="Park D.-S."/>
        </authorList>
    </citation>
    <scope>NUCLEOTIDE SEQUENCE [LARGE SCALE GENOMIC DNA]</scope>
    <source>
        <strain evidence="6 7">SY21</strain>
    </source>
</reference>
<dbReference type="PROSITE" id="PS50122">
    <property type="entry name" value="CHEB"/>
    <property type="match status" value="1"/>
</dbReference>
<dbReference type="Proteomes" id="UP000308149">
    <property type="component" value="Chromosome"/>
</dbReference>
<evidence type="ECO:0000256" key="2">
    <source>
        <dbReference type="ARBA" id="ARBA00039140"/>
    </source>
</evidence>
<comment type="caution">
    <text evidence="4">Lacks conserved residue(s) required for the propagation of feature annotation.</text>
</comment>
<sequence>MNARKRVVLLTRPGSARDRTEAAIAEAGADVAAVLDPGVASEADVRNAAPDAVLVILDPATEQALSKFDGVLADPALEIMFEEADVAAKREGWEAARWARHLGAKLYGHDDVLPRAKGSPLVADPNQRISSEDSRFRAEMEALQRQVAAMPELQHGRPAAPPVKSGAVVVAAGVGGPDAVRQLLGGLPAGFPRPVLLRQRIEGGQYDKLVRQMQRATQLHVALAQPGDPLQAGTVHVMPDGIDVQEAPTGLVFASVDGQPGFAALVPGDSAMLLLSGADPALVDRALALALAGGLALGQSADNCFDPAASNALVARGGAALGLAALPLKLLERWPA</sequence>
<organism evidence="6 7">
    <name type="scientific">Thermomonas aquatica</name>
    <dbReference type="NCBI Taxonomy" id="2202149"/>
    <lineage>
        <taxon>Bacteria</taxon>
        <taxon>Pseudomonadati</taxon>
        <taxon>Pseudomonadota</taxon>
        <taxon>Gammaproteobacteria</taxon>
        <taxon>Lysobacterales</taxon>
        <taxon>Lysobacteraceae</taxon>
        <taxon>Thermomonas</taxon>
    </lineage>
</organism>
<dbReference type="GO" id="GO:0000156">
    <property type="term" value="F:phosphorelay response regulator activity"/>
    <property type="evidence" value="ECO:0007669"/>
    <property type="project" value="InterPro"/>
</dbReference>
<dbReference type="Gene3D" id="3.40.50.180">
    <property type="entry name" value="Methylesterase CheB, C-terminal domain"/>
    <property type="match status" value="1"/>
</dbReference>
<evidence type="ECO:0000256" key="3">
    <source>
        <dbReference type="ARBA" id="ARBA00048267"/>
    </source>
</evidence>
<evidence type="ECO:0000313" key="6">
    <source>
        <dbReference type="EMBL" id="QDA56790.1"/>
    </source>
</evidence>
<protein>
    <recommendedName>
        <fullName evidence="2">protein-glutamate methylesterase</fullName>
        <ecNumber evidence="2">3.1.1.61</ecNumber>
    </recommendedName>
</protein>
<comment type="catalytic activity">
    <reaction evidence="3">
        <text>[protein]-L-glutamate 5-O-methyl ester + H2O = L-glutamyl-[protein] + methanol + H(+)</text>
        <dbReference type="Rhea" id="RHEA:23236"/>
        <dbReference type="Rhea" id="RHEA-COMP:10208"/>
        <dbReference type="Rhea" id="RHEA-COMP:10311"/>
        <dbReference type="ChEBI" id="CHEBI:15377"/>
        <dbReference type="ChEBI" id="CHEBI:15378"/>
        <dbReference type="ChEBI" id="CHEBI:17790"/>
        <dbReference type="ChEBI" id="CHEBI:29973"/>
        <dbReference type="ChEBI" id="CHEBI:82795"/>
        <dbReference type="EC" id="3.1.1.61"/>
    </reaction>
</comment>